<protein>
    <recommendedName>
        <fullName evidence="9">YEATS domain-containing protein 2</fullName>
    </recommendedName>
</protein>
<evidence type="ECO:0000256" key="1">
    <source>
        <dbReference type="ARBA" id="ARBA00004123"/>
    </source>
</evidence>
<keyword evidence="5" id="KW-0175">Coiled coil</keyword>
<dbReference type="InterPro" id="IPR055129">
    <property type="entry name" value="YEATS_dom"/>
</dbReference>
<dbReference type="PROSITE" id="PS51037">
    <property type="entry name" value="YEATS"/>
    <property type="match status" value="1"/>
</dbReference>
<dbReference type="GO" id="GO:0051726">
    <property type="term" value="P:regulation of cell cycle"/>
    <property type="evidence" value="ECO:0007669"/>
    <property type="project" value="UniProtKB-ARBA"/>
</dbReference>
<accession>A0A3B4XQD3</accession>
<feature type="region of interest" description="Disordered" evidence="11">
    <location>
        <begin position="506"/>
        <end position="537"/>
    </location>
</feature>
<evidence type="ECO:0000256" key="8">
    <source>
        <dbReference type="ARBA" id="ARBA00065122"/>
    </source>
</evidence>
<dbReference type="PANTHER" id="PTHR23195">
    <property type="entry name" value="YEATS DOMAIN"/>
    <property type="match status" value="1"/>
</dbReference>
<name>A0A3B4XQD3_SERLL</name>
<keyword evidence="4" id="KW-0832">Ubl conjugation</keyword>
<evidence type="ECO:0000256" key="5">
    <source>
        <dbReference type="ARBA" id="ARBA00023054"/>
    </source>
</evidence>
<sequence length="1440" mass="150253">MSGVKRKIEGNDPDYEDISLVQNSKRNKAVEHNAREAAVQKIETIIREQFSLEMKSKEHEIDVISQRLNEARRMMDKLRACIVANYYASAGVTKLPEHTSKSDPAVLNHPAIRRFLESPSRSSSPLNQGSETPSLAHSESESLSQQGEGAERDVEGAWREESNRQERRPGRNTGKDTFGVPLSLGADQRVIYHTTGDEASRLYAKKTIVVGNVSKYIPPDKREENDQSTHKWMVYVRGSRREPSIDHFVKKVWYFLHPSYKPNDLVEVSEPPFHLTRRGWGEFPVRIQIHFKDPRNKRIDIIHQLKLDRTYTGLQTLGAETVVDVELHRNSLGEDYIPQPSSSKVTHRASSPMSATSLAQSYGRSSSPTSHDPSVDKGFIKAEMGRFAGSHSSGLAAGERTPTRPKAGDRITLGSHGNSAFQPITASCKIVPQGQPPSPAESPGKSFQPITMSCKIVSGSPISTPSHSPLPRTPTTSTPVHSKQSSSSVLNNPYIIVDKPGQVIGMASSSSASTGSPSTKQSAAQGTRSPAPKVHTGTFLSSGVKVIIKQEPGEVSTQQQQMVSTVTSQQQPAATAAHQFVAVKGGHMISVSAQKQAGGATGATTSKMLGIPVSSTLQSAVKQVAISSGQILVAKGNPSVSKVMGGKQVLAQGVAKAIVSGASGISGQQAAAKAAGGSGGKSGVMATLQLPANNLANLANLPPGTKLYLTTNSKNPSGKGKLLLIPQGAILRASSASQQSQSSSSAGAGSSQTTSSSSSSLPSNLSYTSYILKQTPQGTFLVGQPAQGSGKQGGSSSAGHAASSPATVTQQAIRVTAGQKAAILAQVVGGSQGAQVKLSDGSVKTVTAAAAGHLSKPGTTTLRMTGGVITAASSTPSSVSAAAAGSQQQAAEGGKSASQHHSLLVAANQAAVISAAKSASAAASGSLSKTAVATLVKGAGNAATMTKSAAGSTGAVVTVAKGITNMPVISMSKGAGVGTVVGVPKSTGTSLVNAASLVSGMAAGGGKTGATLSGMLKIHSGGSTSQQTVLTIPANQLKQLGVGTGSGGLQTILMPVGKVVSKAPVSTTPSSSSSSSSTTPGAAGAGASPSPAIQASPSLALPLAQVKTEPGAGTAVTAGPSPPVTVPVPTTVHVASAATTVKQEQGADNSTHDLINTEHIETMMQLLTAVVKKFPLIVPDKTEDSHPFCASSTEQYYSWNIGKRRASELQRAVAVKRVVQDVLDRSPRLQALTPPKTREVVQWCRQRGYTPPDPEPQRKNDDESIEDILTQIDNEPECPSTLSSCDELVLRLEQMQALLKTEPEEADDEIVDIVTVTPPCQKLKVKEEEQETDAEPKFFLGPCMSTQFVSETAQQIGVTFQPVEVEKNVFAPVVEAMILKATEQFASDILREALAGAYAKSPQNRAPREITAMNIHQAVSSVPTCDFLTNTHMGYLAKDN</sequence>
<comment type="subcellular location">
    <subcellularLocation>
        <location evidence="1 10">Nucleus</location>
    </subcellularLocation>
</comment>
<comment type="function">
    <text evidence="7">Chromatin reader component of the ATAC complex, a complex with histone acetyltransferase activity on histones H3 and H4. YEATS2 specifically recognizes and binds histone H3 crotonylated at 'Lys-27' (H3K27cr). Crotonylation marks active promoters and enhancers and confers resistance to transcriptional repressors.</text>
</comment>
<dbReference type="GO" id="GO:0005634">
    <property type="term" value="C:nucleus"/>
    <property type="evidence" value="ECO:0007669"/>
    <property type="project" value="UniProtKB-SubCell"/>
</dbReference>
<feature type="region of interest" description="Disordered" evidence="11">
    <location>
        <begin position="1062"/>
        <end position="1094"/>
    </location>
</feature>
<dbReference type="Ensembl" id="ENSSLDT00000019378.1">
    <property type="protein sequence ID" value="ENSSLDP00000018746.1"/>
    <property type="gene ID" value="ENSSLDG00000014729.1"/>
</dbReference>
<dbReference type="GO" id="GO:0006355">
    <property type="term" value="P:regulation of DNA-templated transcription"/>
    <property type="evidence" value="ECO:0007669"/>
    <property type="project" value="InterPro"/>
</dbReference>
<evidence type="ECO:0000256" key="3">
    <source>
        <dbReference type="ARBA" id="ARBA00022553"/>
    </source>
</evidence>
<feature type="compositionally biased region" description="Basic and acidic residues" evidence="11">
    <location>
        <begin position="149"/>
        <end position="169"/>
    </location>
</feature>
<dbReference type="Pfam" id="PF03366">
    <property type="entry name" value="YEATS"/>
    <property type="match status" value="1"/>
</dbReference>
<keyword evidence="3" id="KW-0597">Phosphoprotein</keyword>
<feature type="region of interest" description="Disordered" evidence="11">
    <location>
        <begin position="429"/>
        <end position="448"/>
    </location>
</feature>
<feature type="compositionally biased region" description="Polar residues" evidence="11">
    <location>
        <begin position="480"/>
        <end position="491"/>
    </location>
</feature>
<evidence type="ECO:0000256" key="2">
    <source>
        <dbReference type="ARBA" id="ARBA00022499"/>
    </source>
</evidence>
<feature type="region of interest" description="Disordered" evidence="11">
    <location>
        <begin position="389"/>
        <end position="418"/>
    </location>
</feature>
<feature type="compositionally biased region" description="Polar residues" evidence="11">
    <location>
        <begin position="339"/>
        <end position="372"/>
    </location>
</feature>
<dbReference type="CDD" id="cd16907">
    <property type="entry name" value="YEATS_YEATS2_like"/>
    <property type="match status" value="1"/>
</dbReference>
<feature type="region of interest" description="Disordered" evidence="11">
    <location>
        <begin position="456"/>
        <end position="491"/>
    </location>
</feature>
<comment type="subunit">
    <text evidence="8">Component of the ADA2A-containing complex (ATAC), composed of KAT14, KAT2A, TADA2L, TADA3L, ZZ3, MBIP, WDR5, YEATS2, SGF29 and DR1.</text>
</comment>
<feature type="compositionally biased region" description="Low complexity" evidence="11">
    <location>
        <begin position="508"/>
        <end position="522"/>
    </location>
</feature>
<feature type="compositionally biased region" description="Low complexity" evidence="11">
    <location>
        <begin position="783"/>
        <end position="805"/>
    </location>
</feature>
<organism evidence="13 14">
    <name type="scientific">Seriola lalandi dorsalis</name>
    <dbReference type="NCBI Taxonomy" id="1841481"/>
    <lineage>
        <taxon>Eukaryota</taxon>
        <taxon>Metazoa</taxon>
        <taxon>Chordata</taxon>
        <taxon>Craniata</taxon>
        <taxon>Vertebrata</taxon>
        <taxon>Euteleostomi</taxon>
        <taxon>Actinopterygii</taxon>
        <taxon>Neopterygii</taxon>
        <taxon>Teleostei</taxon>
        <taxon>Neoteleostei</taxon>
        <taxon>Acanthomorphata</taxon>
        <taxon>Carangaria</taxon>
        <taxon>Carangiformes</taxon>
        <taxon>Carangidae</taxon>
        <taxon>Seriola</taxon>
    </lineage>
</organism>
<evidence type="ECO:0000313" key="14">
    <source>
        <dbReference type="Proteomes" id="UP000261360"/>
    </source>
</evidence>
<evidence type="ECO:0000313" key="13">
    <source>
        <dbReference type="Ensembl" id="ENSSLDP00000018746.1"/>
    </source>
</evidence>
<feature type="compositionally biased region" description="Polar residues" evidence="11">
    <location>
        <begin position="119"/>
        <end position="137"/>
    </location>
</feature>
<feature type="region of interest" description="Disordered" evidence="11">
    <location>
        <begin position="781"/>
        <end position="805"/>
    </location>
</feature>
<dbReference type="GeneID" id="111654448"/>
<dbReference type="InterPro" id="IPR038704">
    <property type="entry name" value="YEAST_sf"/>
</dbReference>
<feature type="domain" description="YEATS" evidence="12">
    <location>
        <begin position="198"/>
        <end position="343"/>
    </location>
</feature>
<evidence type="ECO:0000256" key="4">
    <source>
        <dbReference type="ARBA" id="ARBA00022843"/>
    </source>
</evidence>
<keyword evidence="6 10" id="KW-0539">Nucleus</keyword>
<evidence type="ECO:0000259" key="12">
    <source>
        <dbReference type="PROSITE" id="PS51037"/>
    </source>
</evidence>
<feature type="region of interest" description="Disordered" evidence="11">
    <location>
        <begin position="735"/>
        <end position="762"/>
    </location>
</feature>
<reference evidence="13" key="1">
    <citation type="submission" date="2025-08" db="UniProtKB">
        <authorList>
            <consortium name="Ensembl"/>
        </authorList>
    </citation>
    <scope>IDENTIFICATION</scope>
</reference>
<evidence type="ECO:0000256" key="10">
    <source>
        <dbReference type="PROSITE-ProRule" id="PRU00376"/>
    </source>
</evidence>
<reference evidence="13" key="2">
    <citation type="submission" date="2025-09" db="UniProtKB">
        <authorList>
            <consortium name="Ensembl"/>
        </authorList>
    </citation>
    <scope>IDENTIFICATION</scope>
</reference>
<dbReference type="GeneTree" id="ENSGT00940000156789"/>
<dbReference type="RefSeq" id="XP_023261240.1">
    <property type="nucleotide sequence ID" value="XM_023405472.1"/>
</dbReference>
<dbReference type="InterPro" id="IPR055127">
    <property type="entry name" value="YEATS2_3HBD"/>
</dbReference>
<proteinExistence type="predicted"/>
<evidence type="ECO:0000256" key="9">
    <source>
        <dbReference type="ARBA" id="ARBA00068329"/>
    </source>
</evidence>
<dbReference type="FunFam" id="2.60.40.1970:FF:000001">
    <property type="entry name" value="YEATS domain containing 2"/>
    <property type="match status" value="1"/>
</dbReference>
<feature type="compositionally biased region" description="Low complexity" evidence="11">
    <location>
        <begin position="735"/>
        <end position="760"/>
    </location>
</feature>
<feature type="region of interest" description="Disordered" evidence="11">
    <location>
        <begin position="117"/>
        <end position="181"/>
    </location>
</feature>
<feature type="region of interest" description="Disordered" evidence="11">
    <location>
        <begin position="333"/>
        <end position="377"/>
    </location>
</feature>
<evidence type="ECO:0000256" key="11">
    <source>
        <dbReference type="SAM" id="MobiDB-lite"/>
    </source>
</evidence>
<dbReference type="Gene3D" id="2.60.40.1970">
    <property type="entry name" value="YEATS domain"/>
    <property type="match status" value="1"/>
</dbReference>
<dbReference type="InterPro" id="IPR005033">
    <property type="entry name" value="YEATS"/>
</dbReference>
<keyword evidence="14" id="KW-1185">Reference proteome</keyword>
<evidence type="ECO:0000256" key="6">
    <source>
        <dbReference type="ARBA" id="ARBA00023242"/>
    </source>
</evidence>
<evidence type="ECO:0000256" key="7">
    <source>
        <dbReference type="ARBA" id="ARBA00060245"/>
    </source>
</evidence>
<dbReference type="Proteomes" id="UP000261360">
    <property type="component" value="Unplaced"/>
</dbReference>
<dbReference type="Pfam" id="PF22951">
    <property type="entry name" value="3HBD"/>
    <property type="match status" value="1"/>
</dbReference>
<dbReference type="GO" id="GO:0070461">
    <property type="term" value="C:SAGA-type complex"/>
    <property type="evidence" value="ECO:0007669"/>
    <property type="project" value="UniProtKB-ARBA"/>
</dbReference>
<feature type="compositionally biased region" description="Low complexity" evidence="11">
    <location>
        <begin position="463"/>
        <end position="479"/>
    </location>
</feature>
<keyword evidence="2" id="KW-1017">Isopeptide bond</keyword>